<dbReference type="EMBL" id="JAUMKJ010000004">
    <property type="protein sequence ID" value="MDO3676250.1"/>
    <property type="molecule type" value="Genomic_DNA"/>
</dbReference>
<dbReference type="Proteomes" id="UP001168883">
    <property type="component" value="Unassembled WGS sequence"/>
</dbReference>
<name>A0ABT8V8G8_9BACL</name>
<organism evidence="5 6">
    <name type="scientific">Paenibacillus ehimensis</name>
    <dbReference type="NCBI Taxonomy" id="79264"/>
    <lineage>
        <taxon>Bacteria</taxon>
        <taxon>Bacillati</taxon>
        <taxon>Bacillota</taxon>
        <taxon>Bacilli</taxon>
        <taxon>Bacillales</taxon>
        <taxon>Paenibacillaceae</taxon>
        <taxon>Paenibacillus</taxon>
    </lineage>
</organism>
<dbReference type="InterPro" id="IPR050313">
    <property type="entry name" value="Carb_Metab_HTH_regulators"/>
</dbReference>
<evidence type="ECO:0000313" key="6">
    <source>
        <dbReference type="Proteomes" id="UP001168883"/>
    </source>
</evidence>
<dbReference type="SUPFAM" id="SSF100950">
    <property type="entry name" value="NagB/RpiA/CoA transferase-like"/>
    <property type="match status" value="1"/>
</dbReference>
<dbReference type="SMART" id="SM01134">
    <property type="entry name" value="DeoRC"/>
    <property type="match status" value="1"/>
</dbReference>
<dbReference type="InterPro" id="IPR014036">
    <property type="entry name" value="DeoR-like_C"/>
</dbReference>
<comment type="caution">
    <text evidence="5">The sequence shown here is derived from an EMBL/GenBank/DDBJ whole genome shotgun (WGS) entry which is preliminary data.</text>
</comment>
<dbReference type="InterPro" id="IPR018356">
    <property type="entry name" value="Tscrpt_reg_HTH_DeoR_CS"/>
</dbReference>
<sequence length="263" mass="28764">MLFEEERQQKIADYVQTRERASVQELAQQFQVSESTVRRDLKILEESRQLRRTHGGAVALVHDNSEPPFMEKEDSYRAQKEAIAKAAAAMIQEGDTIVLDSGTTTYYLAKELKAFKQLTVVTNSVMAAQELLTHQGIDLVLTGGSLRHETLAMVGPLTEKALKSVYVDKAFLATNGLDPVIGLTTPNILEASAKQSILHSAKQVILLADHSKYGKVSFAKVAELPDIDHCITDDGMPENAREELEAAGISVTVVHAGGKGHEL</sequence>
<keyword evidence="1" id="KW-0805">Transcription regulation</keyword>
<proteinExistence type="predicted"/>
<protein>
    <submittedName>
        <fullName evidence="5">DeoR/GlpR family DNA-binding transcription regulator</fullName>
    </submittedName>
</protein>
<dbReference type="Pfam" id="PF08220">
    <property type="entry name" value="HTH_DeoR"/>
    <property type="match status" value="1"/>
</dbReference>
<gene>
    <name evidence="5" type="ORF">Q3C12_04485</name>
</gene>
<dbReference type="PROSITE" id="PS51000">
    <property type="entry name" value="HTH_DEOR_2"/>
    <property type="match status" value="1"/>
</dbReference>
<dbReference type="Pfam" id="PF00455">
    <property type="entry name" value="DeoRC"/>
    <property type="match status" value="1"/>
</dbReference>
<evidence type="ECO:0000256" key="1">
    <source>
        <dbReference type="ARBA" id="ARBA00023015"/>
    </source>
</evidence>
<dbReference type="PROSITE" id="PS00894">
    <property type="entry name" value="HTH_DEOR_1"/>
    <property type="match status" value="1"/>
</dbReference>
<keyword evidence="2 5" id="KW-0238">DNA-binding</keyword>
<accession>A0ABT8V8G8</accession>
<reference evidence="5" key="1">
    <citation type="submission" date="2023-07" db="EMBL/GenBank/DDBJ databases">
        <authorList>
            <person name="Aktuganov G."/>
            <person name="Boyko T."/>
            <person name="Delegan Y."/>
            <person name="Galimzianova N."/>
            <person name="Gilvanova E."/>
            <person name="Korobov V."/>
            <person name="Kuzmina L."/>
            <person name="Melentiev A."/>
            <person name="Milman P."/>
            <person name="Ryabova A."/>
            <person name="Stupak E."/>
            <person name="Yasakov T."/>
            <person name="Zharikova N."/>
            <person name="Zhurenko E."/>
        </authorList>
    </citation>
    <scope>NUCLEOTIDE SEQUENCE</scope>
    <source>
        <strain evidence="5">IB-739</strain>
    </source>
</reference>
<evidence type="ECO:0000256" key="3">
    <source>
        <dbReference type="ARBA" id="ARBA00023163"/>
    </source>
</evidence>
<dbReference type="InterPro" id="IPR037171">
    <property type="entry name" value="NagB/RpiA_transferase-like"/>
</dbReference>
<dbReference type="Gene3D" id="1.10.10.10">
    <property type="entry name" value="Winged helix-like DNA-binding domain superfamily/Winged helix DNA-binding domain"/>
    <property type="match status" value="1"/>
</dbReference>
<keyword evidence="3" id="KW-0804">Transcription</keyword>
<dbReference type="InterPro" id="IPR001034">
    <property type="entry name" value="DeoR_HTH"/>
</dbReference>
<dbReference type="InterPro" id="IPR036390">
    <property type="entry name" value="WH_DNA-bd_sf"/>
</dbReference>
<evidence type="ECO:0000313" key="5">
    <source>
        <dbReference type="EMBL" id="MDO3676250.1"/>
    </source>
</evidence>
<dbReference type="InterPro" id="IPR036388">
    <property type="entry name" value="WH-like_DNA-bd_sf"/>
</dbReference>
<dbReference type="PRINTS" id="PR00037">
    <property type="entry name" value="HTHLACR"/>
</dbReference>
<feature type="domain" description="HTH deoR-type" evidence="4">
    <location>
        <begin position="4"/>
        <end position="59"/>
    </location>
</feature>
<dbReference type="PANTHER" id="PTHR30363">
    <property type="entry name" value="HTH-TYPE TRANSCRIPTIONAL REGULATOR SRLR-RELATED"/>
    <property type="match status" value="1"/>
</dbReference>
<dbReference type="Gene3D" id="3.40.50.1360">
    <property type="match status" value="1"/>
</dbReference>
<dbReference type="GO" id="GO:0003677">
    <property type="term" value="F:DNA binding"/>
    <property type="evidence" value="ECO:0007669"/>
    <property type="project" value="UniProtKB-KW"/>
</dbReference>
<evidence type="ECO:0000256" key="2">
    <source>
        <dbReference type="ARBA" id="ARBA00023125"/>
    </source>
</evidence>
<dbReference type="SMART" id="SM00420">
    <property type="entry name" value="HTH_DEOR"/>
    <property type="match status" value="1"/>
</dbReference>
<keyword evidence="6" id="KW-1185">Reference proteome</keyword>
<dbReference type="RefSeq" id="WP_152547772.1">
    <property type="nucleotide sequence ID" value="NZ_JAUMKJ010000004.1"/>
</dbReference>
<dbReference type="SUPFAM" id="SSF46785">
    <property type="entry name" value="Winged helix' DNA-binding domain"/>
    <property type="match status" value="1"/>
</dbReference>
<dbReference type="PANTHER" id="PTHR30363:SF44">
    <property type="entry name" value="AGA OPERON TRANSCRIPTIONAL REPRESSOR-RELATED"/>
    <property type="match status" value="1"/>
</dbReference>
<evidence type="ECO:0000259" key="4">
    <source>
        <dbReference type="PROSITE" id="PS51000"/>
    </source>
</evidence>